<dbReference type="AlphaFoldDB" id="A0A4Q9VJ01"/>
<dbReference type="Proteomes" id="UP000292781">
    <property type="component" value="Unassembled WGS sequence"/>
</dbReference>
<gene>
    <name evidence="8" type="ORF">EYW49_18725</name>
</gene>
<accession>A0A4Q9VJ01</accession>
<dbReference type="GO" id="GO:0005886">
    <property type="term" value="C:plasma membrane"/>
    <property type="evidence" value="ECO:0007669"/>
    <property type="project" value="UniProtKB-SubCell"/>
</dbReference>
<evidence type="ECO:0000256" key="6">
    <source>
        <dbReference type="ARBA" id="ARBA00023136"/>
    </source>
</evidence>
<dbReference type="PANTHER" id="PTHR33884:SF3">
    <property type="entry name" value="UPF0410 PROTEIN YMGE"/>
    <property type="match status" value="1"/>
</dbReference>
<keyword evidence="4 7" id="KW-0812">Transmembrane</keyword>
<dbReference type="OrthoDB" id="5296069at2"/>
<dbReference type="PANTHER" id="PTHR33884">
    <property type="entry name" value="UPF0410 PROTEIN YMGE"/>
    <property type="match status" value="1"/>
</dbReference>
<feature type="transmembrane region" description="Helical" evidence="7">
    <location>
        <begin position="6"/>
        <end position="21"/>
    </location>
</feature>
<dbReference type="Pfam" id="PF04226">
    <property type="entry name" value="Transgly_assoc"/>
    <property type="match status" value="1"/>
</dbReference>
<keyword evidence="9" id="KW-1185">Reference proteome</keyword>
<keyword evidence="3" id="KW-1003">Cell membrane</keyword>
<comment type="caution">
    <text evidence="8">The sequence shown here is derived from an EMBL/GenBank/DDBJ whole genome shotgun (WGS) entry which is preliminary data.</text>
</comment>
<dbReference type="EMBL" id="SJFN01000035">
    <property type="protein sequence ID" value="TBW34316.1"/>
    <property type="molecule type" value="Genomic_DNA"/>
</dbReference>
<evidence type="ECO:0000256" key="2">
    <source>
        <dbReference type="ARBA" id="ARBA00011006"/>
    </source>
</evidence>
<name>A0A4Q9VJ01_9HYPH</name>
<protein>
    <submittedName>
        <fullName evidence="8">GlsB/YeaQ/YmgE family stress response membrane protein</fullName>
    </submittedName>
</protein>
<evidence type="ECO:0000313" key="8">
    <source>
        <dbReference type="EMBL" id="TBW34316.1"/>
    </source>
</evidence>
<evidence type="ECO:0000256" key="1">
    <source>
        <dbReference type="ARBA" id="ARBA00004651"/>
    </source>
</evidence>
<evidence type="ECO:0000256" key="3">
    <source>
        <dbReference type="ARBA" id="ARBA00022475"/>
    </source>
</evidence>
<feature type="transmembrane region" description="Helical" evidence="7">
    <location>
        <begin position="61"/>
        <end position="79"/>
    </location>
</feature>
<evidence type="ECO:0000256" key="7">
    <source>
        <dbReference type="SAM" id="Phobius"/>
    </source>
</evidence>
<evidence type="ECO:0000256" key="5">
    <source>
        <dbReference type="ARBA" id="ARBA00022989"/>
    </source>
</evidence>
<feature type="transmembrane region" description="Helical" evidence="7">
    <location>
        <begin position="28"/>
        <end position="46"/>
    </location>
</feature>
<sequence>MGLLLWIVVGAIAGWLAGLMVRGGGFGFLTNVVVGIVGAAVAGWVLPRLGVQVGGGFFREIFHATIGAVILLVLVSLIGRMTR</sequence>
<comment type="similarity">
    <text evidence="2">Belongs to the UPF0410 family.</text>
</comment>
<keyword evidence="5 7" id="KW-1133">Transmembrane helix</keyword>
<evidence type="ECO:0000256" key="4">
    <source>
        <dbReference type="ARBA" id="ARBA00022692"/>
    </source>
</evidence>
<evidence type="ECO:0000313" key="9">
    <source>
        <dbReference type="Proteomes" id="UP000292781"/>
    </source>
</evidence>
<keyword evidence="6 7" id="KW-0472">Membrane</keyword>
<proteinExistence type="inferred from homology"/>
<dbReference type="InterPro" id="IPR007341">
    <property type="entry name" value="Transgly_assoc"/>
</dbReference>
<reference evidence="8 9" key="1">
    <citation type="submission" date="2019-02" db="EMBL/GenBank/DDBJ databases">
        <title>Siculibacillus lacustris gen. nov., sp. nov., a new rosette-forming bacterium isolated from a freshwater crater lake (Lake St. Ana, Romania).</title>
        <authorList>
            <person name="Felfoldi T."/>
            <person name="Marton Z."/>
            <person name="Szabo A."/>
            <person name="Mentes A."/>
            <person name="Boka K."/>
            <person name="Marialigeti K."/>
            <person name="Mathe I."/>
            <person name="Koncz M."/>
            <person name="Schumann P."/>
            <person name="Toth E."/>
        </authorList>
    </citation>
    <scope>NUCLEOTIDE SEQUENCE [LARGE SCALE GENOMIC DNA]</scope>
    <source>
        <strain evidence="8 9">SA-279</strain>
    </source>
</reference>
<comment type="subcellular location">
    <subcellularLocation>
        <location evidence="1">Cell membrane</location>
        <topology evidence="1">Multi-pass membrane protein</topology>
    </subcellularLocation>
</comment>
<dbReference type="RefSeq" id="WP_131311155.1">
    <property type="nucleotide sequence ID" value="NZ_SJFN01000035.1"/>
</dbReference>
<organism evidence="8 9">
    <name type="scientific">Siculibacillus lacustris</name>
    <dbReference type="NCBI Taxonomy" id="1549641"/>
    <lineage>
        <taxon>Bacteria</taxon>
        <taxon>Pseudomonadati</taxon>
        <taxon>Pseudomonadota</taxon>
        <taxon>Alphaproteobacteria</taxon>
        <taxon>Hyphomicrobiales</taxon>
        <taxon>Ancalomicrobiaceae</taxon>
        <taxon>Siculibacillus</taxon>
    </lineage>
</organism>